<dbReference type="InterPro" id="IPR032808">
    <property type="entry name" value="DoxX"/>
</dbReference>
<comment type="similarity">
    <text evidence="2">Belongs to the DoxX family.</text>
</comment>
<organism evidence="8 9">
    <name type="scientific">Nitrosococcus oceani C-27</name>
    <dbReference type="NCBI Taxonomy" id="314279"/>
    <lineage>
        <taxon>Bacteria</taxon>
        <taxon>Pseudomonadati</taxon>
        <taxon>Pseudomonadota</taxon>
        <taxon>Gammaproteobacteria</taxon>
        <taxon>Chromatiales</taxon>
        <taxon>Chromatiaceae</taxon>
        <taxon>Nitrosococcus</taxon>
    </lineage>
</organism>
<feature type="transmembrane region" description="Helical" evidence="7">
    <location>
        <begin position="91"/>
        <end position="110"/>
    </location>
</feature>
<dbReference type="AlphaFoldDB" id="A0A0E2YXC9"/>
<dbReference type="InterPro" id="IPR051907">
    <property type="entry name" value="DoxX-like_oxidoreductase"/>
</dbReference>
<accession>A0A0E2YXC9</accession>
<dbReference type="PANTHER" id="PTHR33452">
    <property type="entry name" value="OXIDOREDUCTASE CATD-RELATED"/>
    <property type="match status" value="1"/>
</dbReference>
<feature type="non-terminal residue" evidence="8">
    <location>
        <position position="1"/>
    </location>
</feature>
<sequence>FGLRISVGVLLIVHSLGKFSSGGAGFFSSIGLPPEMALLIGLLESIGGALLVAGVLTRIAASLLAMEMLVIMIHIKKLQAFSGPNGLELDLLVFVIVLTVAVLGPGRISISHAVKKLPRFLQ</sequence>
<dbReference type="PANTHER" id="PTHR33452:SF1">
    <property type="entry name" value="INNER MEMBRANE PROTEIN YPHA-RELATED"/>
    <property type="match status" value="1"/>
</dbReference>
<comment type="subcellular location">
    <subcellularLocation>
        <location evidence="1">Cell membrane</location>
        <topology evidence="1">Multi-pass membrane protein</topology>
    </subcellularLocation>
</comment>
<evidence type="ECO:0000313" key="9">
    <source>
        <dbReference type="Proteomes" id="UP000028839"/>
    </source>
</evidence>
<keyword evidence="3" id="KW-1003">Cell membrane</keyword>
<evidence type="ECO:0000256" key="1">
    <source>
        <dbReference type="ARBA" id="ARBA00004651"/>
    </source>
</evidence>
<dbReference type="Pfam" id="PF07681">
    <property type="entry name" value="DoxX"/>
    <property type="match status" value="1"/>
</dbReference>
<keyword evidence="6 7" id="KW-0472">Membrane</keyword>
<dbReference type="EMBL" id="JPGN01000452">
    <property type="protein sequence ID" value="KFI17834.1"/>
    <property type="molecule type" value="Genomic_DNA"/>
</dbReference>
<dbReference type="GO" id="GO:0005886">
    <property type="term" value="C:plasma membrane"/>
    <property type="evidence" value="ECO:0007669"/>
    <property type="project" value="UniProtKB-SubCell"/>
</dbReference>
<gene>
    <name evidence="8" type="ORF">IB75_18160</name>
</gene>
<dbReference type="HOGENOM" id="CLU_058421_3_2_6"/>
<keyword evidence="5 7" id="KW-1133">Transmembrane helix</keyword>
<feature type="transmembrane region" description="Helical" evidence="7">
    <location>
        <begin position="36"/>
        <end position="56"/>
    </location>
</feature>
<keyword evidence="4 7" id="KW-0812">Transmembrane</keyword>
<evidence type="ECO:0000256" key="6">
    <source>
        <dbReference type="ARBA" id="ARBA00023136"/>
    </source>
</evidence>
<proteinExistence type="inferred from homology"/>
<name>A0A0E2YXC9_9GAMM</name>
<evidence type="ECO:0008006" key="10">
    <source>
        <dbReference type="Google" id="ProtNLM"/>
    </source>
</evidence>
<dbReference type="Proteomes" id="UP000028839">
    <property type="component" value="Unassembled WGS sequence"/>
</dbReference>
<evidence type="ECO:0000256" key="7">
    <source>
        <dbReference type="SAM" id="Phobius"/>
    </source>
</evidence>
<evidence type="ECO:0000256" key="5">
    <source>
        <dbReference type="ARBA" id="ARBA00022989"/>
    </source>
</evidence>
<evidence type="ECO:0000313" key="8">
    <source>
        <dbReference type="EMBL" id="KFI17834.1"/>
    </source>
</evidence>
<feature type="transmembrane region" description="Helical" evidence="7">
    <location>
        <begin position="7"/>
        <end position="30"/>
    </location>
</feature>
<protein>
    <recommendedName>
        <fullName evidence="10">DoxX family protein</fullName>
    </recommendedName>
</protein>
<reference evidence="8 9" key="1">
    <citation type="submission" date="2014-07" db="EMBL/GenBank/DDBJ databases">
        <title>Comparative analysis of Nitrosococcus oceani genome inventories of strains from Pacific and Atlantic gyres.</title>
        <authorList>
            <person name="Lim C.K."/>
            <person name="Wang L."/>
            <person name="Sayavedra-Soto L.A."/>
            <person name="Klotz M.G."/>
        </authorList>
    </citation>
    <scope>NUCLEOTIDE SEQUENCE [LARGE SCALE GENOMIC DNA]</scope>
    <source>
        <strain evidence="8 9">C-27</strain>
    </source>
</reference>
<evidence type="ECO:0000256" key="3">
    <source>
        <dbReference type="ARBA" id="ARBA00022475"/>
    </source>
</evidence>
<comment type="caution">
    <text evidence="8">The sequence shown here is derived from an EMBL/GenBank/DDBJ whole genome shotgun (WGS) entry which is preliminary data.</text>
</comment>
<evidence type="ECO:0000256" key="2">
    <source>
        <dbReference type="ARBA" id="ARBA00006679"/>
    </source>
</evidence>
<evidence type="ECO:0000256" key="4">
    <source>
        <dbReference type="ARBA" id="ARBA00022692"/>
    </source>
</evidence>